<feature type="compositionally biased region" description="Basic and acidic residues" evidence="4">
    <location>
        <begin position="401"/>
        <end position="420"/>
    </location>
</feature>
<dbReference type="PROSITE" id="PS51294">
    <property type="entry name" value="HTH_MYB"/>
    <property type="match status" value="1"/>
</dbReference>
<name>A0AAN6GV08_9BASI</name>
<feature type="compositionally biased region" description="Basic and acidic residues" evidence="4">
    <location>
        <begin position="585"/>
        <end position="597"/>
    </location>
</feature>
<keyword evidence="3" id="KW-0539">Nucleus</keyword>
<evidence type="ECO:0000256" key="1">
    <source>
        <dbReference type="ARBA" id="ARBA00004123"/>
    </source>
</evidence>
<reference evidence="7" key="1">
    <citation type="journal article" date="2023" name="PhytoFront">
        <title>Draft Genome Resources of Seven Strains of Tilletia horrida, Causal Agent of Kernel Smut of Rice.</title>
        <authorList>
            <person name="Khanal S."/>
            <person name="Antony Babu S."/>
            <person name="Zhou X.G."/>
        </authorList>
    </citation>
    <scope>NUCLEOTIDE SEQUENCE</scope>
    <source>
        <strain evidence="7">TX6</strain>
    </source>
</reference>
<comment type="caution">
    <text evidence="7">The sequence shown here is derived from an EMBL/GenBank/DDBJ whole genome shotgun (WGS) entry which is preliminary data.</text>
</comment>
<evidence type="ECO:0000259" key="6">
    <source>
        <dbReference type="PROSITE" id="PS51294"/>
    </source>
</evidence>
<dbReference type="InterPro" id="IPR017930">
    <property type="entry name" value="Myb_dom"/>
</dbReference>
<evidence type="ECO:0000256" key="3">
    <source>
        <dbReference type="ARBA" id="ARBA00023242"/>
    </source>
</evidence>
<feature type="domain" description="Myb-like" evidence="5">
    <location>
        <begin position="165"/>
        <end position="214"/>
    </location>
</feature>
<dbReference type="Proteomes" id="UP001176517">
    <property type="component" value="Unassembled WGS sequence"/>
</dbReference>
<evidence type="ECO:0000313" key="7">
    <source>
        <dbReference type="EMBL" id="KAK0556740.1"/>
    </source>
</evidence>
<protein>
    <submittedName>
        <fullName evidence="7">RNA polymerase I enhancer binding protein</fullName>
    </submittedName>
</protein>
<keyword evidence="8" id="KW-1185">Reference proteome</keyword>
<dbReference type="InterPro" id="IPR051651">
    <property type="entry name" value="DMTF1_DNA-bind_reg"/>
</dbReference>
<comment type="subcellular location">
    <subcellularLocation>
        <location evidence="1">Nucleus</location>
    </subcellularLocation>
</comment>
<sequence>MARGGSSSQASTPRQPRASKKRRLAEESQVQDEPEATQDPAAIRTQRLIQTAIEKYRGWEKRDILIHNEQYGAVLRALKDEYGLVYKEGKFTQDEVEQISRAVNIYKQRNKMDDELLQRILVGKGRANTVEYKQVQKELVIEITTALNGTRPHPAVREFLQRVYREGAHQGRWTDFETEALFRSHEKNGNRWSIVAEDVGRSGEDCRKRWSLMQKELTADGRTSKEGPWSLEEKRNLFRVVEELKEELGIDANVTRRLGEISGLGEDAPAFWNTVSARMREPRNASQCRARWHSETRSVNNGRMPVIQIGPAREQQKAPRFLPTDRVVLLDRIVASLPGPMAQESEINWSAIQDKRWHFPELQRKWNHIRQKHTPQDFKGSFKALCEKIRKRLVVEARKFEKRREGQLRRDEESQIEERKSRRRKRAAESSGADSDSEEDAAGGASTAAGSTGTPAASGAGRKVLGKRQRSNSPDSSKAEDSNSGGSSDGDDSSSDSDSDDSSSESDLGSVKDRARAIQKMGSKKLLGDAVLKNKVKAKGNGKEVKGQGKAPQVRKNKVPVHSDSSSDSHSGSDSDDSDTSSSEDGGKKAAAGRDSDETSSDSDSDGSSSDEDDDDDSSSSGDSSDSDAKAKKRKVQASKTQKEGQSKAKAAAKSRSESSSSSDSDSDSDSDSSSSDGAVVQPRLGIDSDEERSLLSE</sequence>
<dbReference type="EMBL" id="JAPDMZ010000011">
    <property type="protein sequence ID" value="KAK0556740.1"/>
    <property type="molecule type" value="Genomic_DNA"/>
</dbReference>
<accession>A0AAN6GV08</accession>
<evidence type="ECO:0000313" key="8">
    <source>
        <dbReference type="Proteomes" id="UP001176517"/>
    </source>
</evidence>
<dbReference type="SMART" id="SM00717">
    <property type="entry name" value="SANT"/>
    <property type="match status" value="3"/>
</dbReference>
<feature type="region of interest" description="Disordered" evidence="4">
    <location>
        <begin position="401"/>
        <end position="698"/>
    </location>
</feature>
<feature type="compositionally biased region" description="Low complexity" evidence="4">
    <location>
        <begin position="442"/>
        <end position="461"/>
    </location>
</feature>
<dbReference type="GO" id="GO:0003700">
    <property type="term" value="F:DNA-binding transcription factor activity"/>
    <property type="evidence" value="ECO:0007669"/>
    <property type="project" value="TreeGrafter"/>
</dbReference>
<dbReference type="CDD" id="cd00167">
    <property type="entry name" value="SANT"/>
    <property type="match status" value="1"/>
</dbReference>
<dbReference type="GO" id="GO:0005634">
    <property type="term" value="C:nucleus"/>
    <property type="evidence" value="ECO:0007669"/>
    <property type="project" value="UniProtKB-SubCell"/>
</dbReference>
<feature type="domain" description="Myb-like" evidence="5">
    <location>
        <begin position="221"/>
        <end position="296"/>
    </location>
</feature>
<feature type="compositionally biased region" description="Acidic residues" evidence="4">
    <location>
        <begin position="598"/>
        <end position="618"/>
    </location>
</feature>
<feature type="compositionally biased region" description="Polar residues" evidence="4">
    <location>
        <begin position="1"/>
        <end position="14"/>
    </location>
</feature>
<evidence type="ECO:0000256" key="2">
    <source>
        <dbReference type="ARBA" id="ARBA00023125"/>
    </source>
</evidence>
<dbReference type="SUPFAM" id="SSF46689">
    <property type="entry name" value="Homeodomain-like"/>
    <property type="match status" value="1"/>
</dbReference>
<organism evidence="7 8">
    <name type="scientific">Tilletia horrida</name>
    <dbReference type="NCBI Taxonomy" id="155126"/>
    <lineage>
        <taxon>Eukaryota</taxon>
        <taxon>Fungi</taxon>
        <taxon>Dikarya</taxon>
        <taxon>Basidiomycota</taxon>
        <taxon>Ustilaginomycotina</taxon>
        <taxon>Exobasidiomycetes</taxon>
        <taxon>Tilletiales</taxon>
        <taxon>Tilletiaceae</taxon>
        <taxon>Tilletia</taxon>
    </lineage>
</organism>
<dbReference type="GO" id="GO:0000976">
    <property type="term" value="F:transcription cis-regulatory region binding"/>
    <property type="evidence" value="ECO:0007669"/>
    <property type="project" value="TreeGrafter"/>
</dbReference>
<feature type="compositionally biased region" description="Acidic residues" evidence="4">
    <location>
        <begin position="489"/>
        <end position="504"/>
    </location>
</feature>
<dbReference type="Pfam" id="PF00249">
    <property type="entry name" value="Myb_DNA-binding"/>
    <property type="match status" value="1"/>
</dbReference>
<proteinExistence type="predicted"/>
<feature type="region of interest" description="Disordered" evidence="4">
    <location>
        <begin position="1"/>
        <end position="43"/>
    </location>
</feature>
<dbReference type="PANTHER" id="PTHR46380">
    <property type="entry name" value="CYCLIN-D-BINDING MYB-LIKE TRANSCRIPTION FACTOR 1"/>
    <property type="match status" value="1"/>
</dbReference>
<dbReference type="InterPro" id="IPR001005">
    <property type="entry name" value="SANT/Myb"/>
</dbReference>
<dbReference type="PANTHER" id="PTHR46380:SF2">
    <property type="entry name" value="CYCLIN-D-BINDING MYB-LIKE TRANSCRIPTION FACTOR 1"/>
    <property type="match status" value="1"/>
</dbReference>
<gene>
    <name evidence="7" type="primary">REB1</name>
    <name evidence="7" type="ORF">OC846_000928</name>
</gene>
<evidence type="ECO:0000259" key="5">
    <source>
        <dbReference type="PROSITE" id="PS50090"/>
    </source>
</evidence>
<dbReference type="InterPro" id="IPR009057">
    <property type="entry name" value="Homeodomain-like_sf"/>
</dbReference>
<feature type="domain" description="HTH myb-type" evidence="6">
    <location>
        <begin position="165"/>
        <end position="218"/>
    </location>
</feature>
<evidence type="ECO:0000256" key="4">
    <source>
        <dbReference type="SAM" id="MobiDB-lite"/>
    </source>
</evidence>
<dbReference type="PROSITE" id="PS50090">
    <property type="entry name" value="MYB_LIKE"/>
    <property type="match status" value="2"/>
</dbReference>
<dbReference type="Gene3D" id="1.10.10.60">
    <property type="entry name" value="Homeodomain-like"/>
    <property type="match status" value="2"/>
</dbReference>
<keyword evidence="2" id="KW-0238">DNA-binding</keyword>
<dbReference type="AlphaFoldDB" id="A0AAN6GV08"/>